<reference evidence="3" key="1">
    <citation type="journal article" date="2019" name="Int. J. Syst. Evol. Microbiol.">
        <title>The Global Catalogue of Microorganisms (GCM) 10K type strain sequencing project: providing services to taxonomists for standard genome sequencing and annotation.</title>
        <authorList>
            <consortium name="The Broad Institute Genomics Platform"/>
            <consortium name="The Broad Institute Genome Sequencing Center for Infectious Disease"/>
            <person name="Wu L."/>
            <person name="Ma J."/>
        </authorList>
    </citation>
    <scope>NUCLEOTIDE SEQUENCE [LARGE SCALE GENOMIC DNA]</scope>
    <source>
        <strain evidence="3">JCM 15503</strain>
    </source>
</reference>
<evidence type="ECO:0000259" key="1">
    <source>
        <dbReference type="Pfam" id="PF13524"/>
    </source>
</evidence>
<gene>
    <name evidence="2" type="ORF">GCM10009107_36290</name>
</gene>
<comment type="caution">
    <text evidence="2">The sequence shown here is derived from an EMBL/GenBank/DDBJ whole genome shotgun (WGS) entry which is preliminary data.</text>
</comment>
<feature type="domain" description="Spore protein YkvP/CgeB glycosyl transferase-like" evidence="1">
    <location>
        <begin position="254"/>
        <end position="396"/>
    </location>
</feature>
<organism evidence="2 3">
    <name type="scientific">Ideonella azotifigens</name>
    <dbReference type="NCBI Taxonomy" id="513160"/>
    <lineage>
        <taxon>Bacteria</taxon>
        <taxon>Pseudomonadati</taxon>
        <taxon>Pseudomonadota</taxon>
        <taxon>Betaproteobacteria</taxon>
        <taxon>Burkholderiales</taxon>
        <taxon>Sphaerotilaceae</taxon>
        <taxon>Ideonella</taxon>
    </lineage>
</organism>
<evidence type="ECO:0000313" key="2">
    <source>
        <dbReference type="EMBL" id="GAA0757073.1"/>
    </source>
</evidence>
<protein>
    <recommendedName>
        <fullName evidence="1">Spore protein YkvP/CgeB glycosyl transferase-like domain-containing protein</fullName>
    </recommendedName>
</protein>
<evidence type="ECO:0000313" key="3">
    <source>
        <dbReference type="Proteomes" id="UP001500279"/>
    </source>
</evidence>
<dbReference type="Pfam" id="PF13524">
    <property type="entry name" value="Glyco_trans_1_2"/>
    <property type="match status" value="1"/>
</dbReference>
<sequence length="457" mass="48799">MQPHAEVMAVLAFEHPNNAVTSVAERMAAGLVCQGLNARVFTLPGDAQALAAVPPQQMLGVLSLGPMPLATEIDGRPLWEHFGRSPVSVYLLDALLYDLARVPVMKEFLADAASQPRLSLISPEAGYRDWLGGTLPVAWRYLPFAAFPQLALPGTAEATPAEPQGRFCVVGTIGGELGNAPAGETLPALLQRLLGRRVDSRRLQQAAEALNAPDAHPMPARTLAASLGWTPAEVMTGNEQLAATIAVDSWFKRERRLAAVRSMTGLQVDFFGSGWDQLLGEVPGFRHVGQIRHGDIAKLVPHYLGLVNFDPNWQHGLHDRVYTTTAMGCRIITNDNSALAEAALPAEQVLCYDANRPAIAESVAAAGWLDSLPPPARPNSELLARHQWGTRMAQWLTDAPMAVPALPAPAMADPAPAAVQPMPGPAFAASVNASLGAQTHFSPALHPLMHTLAGTRR</sequence>
<proteinExistence type="predicted"/>
<name>A0ABP3VFQ5_9BURK</name>
<accession>A0ABP3VFQ5</accession>
<keyword evidence="3" id="KW-1185">Reference proteome</keyword>
<dbReference type="Proteomes" id="UP001500279">
    <property type="component" value="Unassembled WGS sequence"/>
</dbReference>
<dbReference type="InterPro" id="IPR055259">
    <property type="entry name" value="YkvP/CgeB_Glyco_trans-like"/>
</dbReference>
<dbReference type="EMBL" id="BAAAEW010000023">
    <property type="protein sequence ID" value="GAA0757073.1"/>
    <property type="molecule type" value="Genomic_DNA"/>
</dbReference>
<dbReference type="RefSeq" id="WP_231011869.1">
    <property type="nucleotide sequence ID" value="NZ_BAAAEW010000023.1"/>
</dbReference>